<accession>A0A182TF30</accession>
<sequence length="123" mass="14005">MNFSDVVLETPLIVEKSKFTTTAILFLQRQNSQEVYCDFIPAAEEPFRPNYDRIKLKQALEMPHLPHAHYQQHYGLSNRPPQDTLVGTVAGLPEAFFTVLFRGRKEIGKGKASIPKAGIIWLH</sequence>
<name>A0A182TF30_9DIPT</name>
<dbReference type="AlphaFoldDB" id="A0A182TF30"/>
<organism evidence="1 2">
    <name type="scientific">Anopheles melas</name>
    <dbReference type="NCBI Taxonomy" id="34690"/>
    <lineage>
        <taxon>Eukaryota</taxon>
        <taxon>Metazoa</taxon>
        <taxon>Ecdysozoa</taxon>
        <taxon>Arthropoda</taxon>
        <taxon>Hexapoda</taxon>
        <taxon>Insecta</taxon>
        <taxon>Pterygota</taxon>
        <taxon>Neoptera</taxon>
        <taxon>Endopterygota</taxon>
        <taxon>Diptera</taxon>
        <taxon>Nematocera</taxon>
        <taxon>Culicoidea</taxon>
        <taxon>Culicidae</taxon>
        <taxon>Anophelinae</taxon>
        <taxon>Anopheles</taxon>
    </lineage>
</organism>
<reference evidence="1" key="2">
    <citation type="submission" date="2020-05" db="UniProtKB">
        <authorList>
            <consortium name="EnsemblMetazoa"/>
        </authorList>
    </citation>
    <scope>IDENTIFICATION</scope>
    <source>
        <strain evidence="1">CM1001059</strain>
    </source>
</reference>
<keyword evidence="2" id="KW-1185">Reference proteome</keyword>
<dbReference type="VEuPathDB" id="VectorBase:AMEC001169"/>
<evidence type="ECO:0000313" key="2">
    <source>
        <dbReference type="Proteomes" id="UP000075902"/>
    </source>
</evidence>
<dbReference type="STRING" id="34690.A0A182TF30"/>
<protein>
    <submittedName>
        <fullName evidence="1">Uncharacterized protein</fullName>
    </submittedName>
</protein>
<dbReference type="Proteomes" id="UP000075902">
    <property type="component" value="Unassembled WGS sequence"/>
</dbReference>
<evidence type="ECO:0000313" key="1">
    <source>
        <dbReference type="EnsemblMetazoa" id="AMEC001169-PA"/>
    </source>
</evidence>
<proteinExistence type="predicted"/>
<dbReference type="EnsemblMetazoa" id="AMEC001169-RA">
    <property type="protein sequence ID" value="AMEC001169-PA"/>
    <property type="gene ID" value="AMEC001169"/>
</dbReference>
<reference evidence="2" key="1">
    <citation type="submission" date="2014-01" db="EMBL/GenBank/DDBJ databases">
        <title>The Genome Sequence of Anopheles melas CM1001059_A (V2).</title>
        <authorList>
            <consortium name="The Broad Institute Genomics Platform"/>
            <person name="Neafsey D.E."/>
            <person name="Besansky N."/>
            <person name="Howell P."/>
            <person name="Walton C."/>
            <person name="Young S.K."/>
            <person name="Zeng Q."/>
            <person name="Gargeya S."/>
            <person name="Fitzgerald M."/>
            <person name="Haas B."/>
            <person name="Abouelleil A."/>
            <person name="Allen A.W."/>
            <person name="Alvarado L."/>
            <person name="Arachchi H.M."/>
            <person name="Berlin A.M."/>
            <person name="Chapman S.B."/>
            <person name="Gainer-Dewar J."/>
            <person name="Goldberg J."/>
            <person name="Griggs A."/>
            <person name="Gujja S."/>
            <person name="Hansen M."/>
            <person name="Howarth C."/>
            <person name="Imamovic A."/>
            <person name="Ireland A."/>
            <person name="Larimer J."/>
            <person name="McCowan C."/>
            <person name="Murphy C."/>
            <person name="Pearson M."/>
            <person name="Poon T.W."/>
            <person name="Priest M."/>
            <person name="Roberts A."/>
            <person name="Saif S."/>
            <person name="Shea T."/>
            <person name="Sisk P."/>
            <person name="Sykes S."/>
            <person name="Wortman J."/>
            <person name="Nusbaum C."/>
            <person name="Birren B."/>
        </authorList>
    </citation>
    <scope>NUCLEOTIDE SEQUENCE [LARGE SCALE GENOMIC DNA]</scope>
    <source>
        <strain evidence="2">CM1001059</strain>
    </source>
</reference>